<evidence type="ECO:0000256" key="8">
    <source>
        <dbReference type="ARBA" id="ARBA00022833"/>
    </source>
</evidence>
<dbReference type="Pfam" id="PF00246">
    <property type="entry name" value="Peptidase_M14"/>
    <property type="match status" value="1"/>
</dbReference>
<keyword evidence="4" id="KW-0645">Protease</keyword>
<dbReference type="EMBL" id="PYGD01000001">
    <property type="protein sequence ID" value="PSK93866.1"/>
    <property type="molecule type" value="Genomic_DNA"/>
</dbReference>
<dbReference type="Gene3D" id="3.40.630.10">
    <property type="entry name" value="Zn peptidases"/>
    <property type="match status" value="1"/>
</dbReference>
<dbReference type="FunFam" id="3.40.630.10:FF:000084">
    <property type="entry name" value="Carboxypeptidase B2"/>
    <property type="match status" value="1"/>
</dbReference>
<dbReference type="PANTHER" id="PTHR11705:SF143">
    <property type="entry name" value="SLL0236 PROTEIN"/>
    <property type="match status" value="1"/>
</dbReference>
<dbReference type="PROSITE" id="PS52035">
    <property type="entry name" value="PEPTIDASE_M14"/>
    <property type="match status" value="1"/>
</dbReference>
<evidence type="ECO:0000256" key="9">
    <source>
        <dbReference type="ARBA" id="ARBA00023049"/>
    </source>
</evidence>
<comment type="cofactor">
    <cofactor evidence="1">
        <name>Zn(2+)</name>
        <dbReference type="ChEBI" id="CHEBI:29105"/>
    </cofactor>
</comment>
<evidence type="ECO:0000256" key="1">
    <source>
        <dbReference type="ARBA" id="ARBA00001947"/>
    </source>
</evidence>
<organism evidence="14 15">
    <name type="scientific">Taibaiella chishuiensis</name>
    <dbReference type="NCBI Taxonomy" id="1434707"/>
    <lineage>
        <taxon>Bacteria</taxon>
        <taxon>Pseudomonadati</taxon>
        <taxon>Bacteroidota</taxon>
        <taxon>Chitinophagia</taxon>
        <taxon>Chitinophagales</taxon>
        <taxon>Chitinophagaceae</taxon>
        <taxon>Taibaiella</taxon>
    </lineage>
</organism>
<dbReference type="GO" id="GO:0005615">
    <property type="term" value="C:extracellular space"/>
    <property type="evidence" value="ECO:0007669"/>
    <property type="project" value="TreeGrafter"/>
</dbReference>
<dbReference type="InterPro" id="IPR033810">
    <property type="entry name" value="Carboxypeptidase_T"/>
</dbReference>
<dbReference type="SUPFAM" id="SSF53187">
    <property type="entry name" value="Zn-dependent exopeptidases"/>
    <property type="match status" value="1"/>
</dbReference>
<evidence type="ECO:0000256" key="6">
    <source>
        <dbReference type="ARBA" id="ARBA00022729"/>
    </source>
</evidence>
<reference evidence="14 15" key="1">
    <citation type="submission" date="2018-03" db="EMBL/GenBank/DDBJ databases">
        <title>Genomic Encyclopedia of Type Strains, Phase III (KMG-III): the genomes of soil and plant-associated and newly described type strains.</title>
        <authorList>
            <person name="Whitman W."/>
        </authorList>
    </citation>
    <scope>NUCLEOTIDE SEQUENCE [LARGE SCALE GENOMIC DNA]</scope>
    <source>
        <strain evidence="14 15">CGMCC 1.12700</strain>
    </source>
</reference>
<comment type="catalytic activity">
    <reaction evidence="10">
        <text>Releases a C-terminal residue, which may be hydrophobic or positively charged.</text>
        <dbReference type="EC" id="3.4.17.18"/>
    </reaction>
</comment>
<dbReference type="RefSeq" id="WP_106520613.1">
    <property type="nucleotide sequence ID" value="NZ_PYGD01000001.1"/>
</dbReference>
<comment type="similarity">
    <text evidence="2 12">Belongs to the peptidase M14 family.</text>
</comment>
<dbReference type="CDD" id="cd03859">
    <property type="entry name" value="M14_CPT"/>
    <property type="match status" value="1"/>
</dbReference>
<evidence type="ECO:0000256" key="11">
    <source>
        <dbReference type="ARBA" id="ARBA00066554"/>
    </source>
</evidence>
<dbReference type="EC" id="3.4.17.18" evidence="11"/>
<evidence type="ECO:0000256" key="12">
    <source>
        <dbReference type="PROSITE-ProRule" id="PRU01379"/>
    </source>
</evidence>
<evidence type="ECO:0000256" key="4">
    <source>
        <dbReference type="ARBA" id="ARBA00022670"/>
    </source>
</evidence>
<feature type="domain" description="Peptidase M14" evidence="13">
    <location>
        <begin position="123"/>
        <end position="425"/>
    </location>
</feature>
<evidence type="ECO:0000313" key="15">
    <source>
        <dbReference type="Proteomes" id="UP000240572"/>
    </source>
</evidence>
<keyword evidence="5" id="KW-0479">Metal-binding</keyword>
<dbReference type="Proteomes" id="UP000240572">
    <property type="component" value="Unassembled WGS sequence"/>
</dbReference>
<evidence type="ECO:0000313" key="14">
    <source>
        <dbReference type="EMBL" id="PSK93866.1"/>
    </source>
</evidence>
<dbReference type="AlphaFoldDB" id="A0A2P8D9G9"/>
<sequence>MRKLLTIVSLLWAITGYSQEQKYHRVKVNTGKDGLARLAAAGIAVDHGSFKKDVYFISDLSDEEVTAVRDAGLTYIVLIEDVSAYYQQRNRRQEAAKPTGLTGCEDCVTYPTPANFQLGSMGGFFTYQQMLDILDSMKSKYPDLITLKQPISATTTVGGRPVYYVKISDNAATSEPEPKALYTALHHAREAQSLSQLIYYMWYLLEHYNTDAEIKYLVDNTELFFVPCVNPDGYVYNQTTNPNGGGMWRKNRRNNGNGTFGVDLNRNYGMFWGYDNVGSSPNGSSETYRGTAGFSEAETQMLRDFCNSHPFGIALNAHTYSNLLIYPYGHVPSVQTPDSSVFQAFAKDMTECSHFLSGTGDQTVGYVSNGDSDDWMYGEQTTKAKIYALTPEAGDESDGFWPQSSRIIPIARQTMDQNLDVARLSAEYARVKATDPITVMGSDLASFSFQRTGLTNSDFTVSIVPLTGNIVNTGAPVVFHSPVHLQLYNGSIPLTVAAGTTRGAAVRYALEWVNARGFKKSDTIVRYYGLPDTLFYSNCDNMDDFVASSNSWGVTTASPASGTGCLTDSPNGNYPANANSKLTTKKEIDLAATSMAMLTFYARWDVERGFDFVTVSASENGTTYTPLCGLYNHNGNDNQGSVPVYDGLQQAWVKEYISLQDYAGKKITLQFRLASDGGLEKDGFYLDDVAVLAYGGTPTGIKDAAAGNLYLDNVPNPCAAQTQVRFDLGNAQGDHYLLLTDQLGRMLSRQLLQGVKGAVTLDVRNYANGMYYYRIVSSTGSSAVKKMVVLH</sequence>
<evidence type="ECO:0000256" key="10">
    <source>
        <dbReference type="ARBA" id="ARBA00050859"/>
    </source>
</evidence>
<keyword evidence="3" id="KW-0121">Carboxypeptidase</keyword>
<feature type="active site" description="Proton donor/acceptor" evidence="12">
    <location>
        <position position="392"/>
    </location>
</feature>
<protein>
    <recommendedName>
        <fullName evidence="11">carboxypeptidase T</fullName>
        <ecNumber evidence="11">3.4.17.18</ecNumber>
    </recommendedName>
</protein>
<comment type="caution">
    <text evidence="14">The sequence shown here is derived from an EMBL/GenBank/DDBJ whole genome shotgun (WGS) entry which is preliminary data.</text>
</comment>
<dbReference type="PANTHER" id="PTHR11705">
    <property type="entry name" value="PROTEASE FAMILY M14 CARBOXYPEPTIDASE A,B"/>
    <property type="match status" value="1"/>
</dbReference>
<keyword evidence="7" id="KW-0378">Hydrolase</keyword>
<dbReference type="GO" id="GO:0008270">
    <property type="term" value="F:zinc ion binding"/>
    <property type="evidence" value="ECO:0007669"/>
    <property type="project" value="InterPro"/>
</dbReference>
<name>A0A2P8D9G9_9BACT</name>
<dbReference type="GO" id="GO:0004181">
    <property type="term" value="F:metallocarboxypeptidase activity"/>
    <property type="evidence" value="ECO:0007669"/>
    <property type="project" value="InterPro"/>
</dbReference>
<evidence type="ECO:0000259" key="13">
    <source>
        <dbReference type="PROSITE" id="PS52035"/>
    </source>
</evidence>
<evidence type="ECO:0000256" key="3">
    <source>
        <dbReference type="ARBA" id="ARBA00022645"/>
    </source>
</evidence>
<proteinExistence type="inferred from homology"/>
<evidence type="ECO:0000256" key="7">
    <source>
        <dbReference type="ARBA" id="ARBA00022801"/>
    </source>
</evidence>
<keyword evidence="15" id="KW-1185">Reference proteome</keyword>
<dbReference type="Pfam" id="PF20773">
    <property type="entry name" value="InhA-like_MAM"/>
    <property type="match status" value="1"/>
</dbReference>
<accession>A0A2P8D9G9</accession>
<dbReference type="PROSITE" id="PS00133">
    <property type="entry name" value="CARBOXYPEPT_ZN_2"/>
    <property type="match status" value="1"/>
</dbReference>
<dbReference type="OrthoDB" id="9808753at2"/>
<keyword evidence="9" id="KW-0482">Metalloprotease</keyword>
<dbReference type="PRINTS" id="PR00765">
    <property type="entry name" value="CRBOXYPTASEA"/>
</dbReference>
<dbReference type="InterPro" id="IPR000834">
    <property type="entry name" value="Peptidase_M14"/>
</dbReference>
<keyword evidence="8" id="KW-0862">Zinc</keyword>
<keyword evidence="6" id="KW-0732">Signal</keyword>
<evidence type="ECO:0000256" key="5">
    <source>
        <dbReference type="ARBA" id="ARBA00022723"/>
    </source>
</evidence>
<evidence type="ECO:0000256" key="2">
    <source>
        <dbReference type="ARBA" id="ARBA00005988"/>
    </source>
</evidence>
<gene>
    <name evidence="14" type="ORF">B0I18_10114</name>
</gene>
<dbReference type="InterPro" id="IPR057247">
    <property type="entry name" value="CARBOXYPEPT_ZN_2"/>
</dbReference>
<dbReference type="SMART" id="SM00631">
    <property type="entry name" value="Zn_pept"/>
    <property type="match status" value="1"/>
</dbReference>
<dbReference type="GO" id="GO:0006508">
    <property type="term" value="P:proteolysis"/>
    <property type="evidence" value="ECO:0007669"/>
    <property type="project" value="UniProtKB-KW"/>
</dbReference>